<feature type="region of interest" description="Disordered" evidence="1">
    <location>
        <begin position="9"/>
        <end position="29"/>
    </location>
</feature>
<dbReference type="EMBL" id="KI517384">
    <property type="protein sequence ID" value="ESQ54350.1"/>
    <property type="molecule type" value="Genomic_DNA"/>
</dbReference>
<dbReference type="PANTHER" id="PTHR31260:SF32">
    <property type="match status" value="1"/>
</dbReference>
<organism evidence="2 3">
    <name type="scientific">Eutrema salsugineum</name>
    <name type="common">Saltwater cress</name>
    <name type="synonym">Sisymbrium salsugineum</name>
    <dbReference type="NCBI Taxonomy" id="72664"/>
    <lineage>
        <taxon>Eukaryota</taxon>
        <taxon>Viridiplantae</taxon>
        <taxon>Streptophyta</taxon>
        <taxon>Embryophyta</taxon>
        <taxon>Tracheophyta</taxon>
        <taxon>Spermatophyta</taxon>
        <taxon>Magnoliopsida</taxon>
        <taxon>eudicotyledons</taxon>
        <taxon>Gunneridae</taxon>
        <taxon>Pentapetalae</taxon>
        <taxon>rosids</taxon>
        <taxon>malvids</taxon>
        <taxon>Brassicales</taxon>
        <taxon>Brassicaceae</taxon>
        <taxon>Eutremeae</taxon>
        <taxon>Eutrema</taxon>
    </lineage>
</organism>
<dbReference type="NCBIfam" id="TIGR01572">
    <property type="entry name" value="A_thl_para_3677"/>
    <property type="match status" value="1"/>
</dbReference>
<accession>V4LUM7</accession>
<dbReference type="InterPro" id="IPR006462">
    <property type="entry name" value="MS5"/>
</dbReference>
<dbReference type="Gramene" id="ESQ54350">
    <property type="protein sequence ID" value="ESQ54350"/>
    <property type="gene ID" value="EUTSA_v10027377mg"/>
</dbReference>
<dbReference type="Proteomes" id="UP000030689">
    <property type="component" value="Unassembled WGS sequence"/>
</dbReference>
<dbReference type="KEGG" id="eus:EUTSA_v10027377mg"/>
<dbReference type="OMA" id="ICLEVDC"/>
<protein>
    <submittedName>
        <fullName evidence="2">Uncharacterized protein</fullName>
    </submittedName>
</protein>
<dbReference type="PANTHER" id="PTHR31260">
    <property type="entry name" value="CYSTATIN/MONELLIN SUPERFAMILY PROTEIN"/>
    <property type="match status" value="1"/>
</dbReference>
<sequence>MFKPEIVVRRNGNEPPRKRSSAVVPEPEHDDDYGFDVDYCPLPYGGLLPCVFKDKYDYPFDIGLLGRLGLHCYNIQKGTNLKLIAINKNNTEMLGAVSLNYITLESMDTSNNFPYNFQTCVSLNMVSEEAFLMFLLSVPTGCAWATPVFLERAWKDNAVDAFYKGKMPSWITNDKLAAAGEKGQFYEQKADLQENDWLHLYAEFAKFAFNLKRIGSENRLKQFPPLEMKKVIIQTEKSGEELPRMKLKANNAIFYMSFKGNGDPMGIPIEYQAIVRRTMDGMPRHICLEIDRLTYKSN</sequence>
<proteinExistence type="predicted"/>
<name>V4LUM7_EUTSA</name>
<dbReference type="Pfam" id="PF04776">
    <property type="entry name" value="protein_MS5"/>
    <property type="match status" value="1"/>
</dbReference>
<evidence type="ECO:0000256" key="1">
    <source>
        <dbReference type="SAM" id="MobiDB-lite"/>
    </source>
</evidence>
<dbReference type="AlphaFoldDB" id="V4LUM7"/>
<evidence type="ECO:0000313" key="2">
    <source>
        <dbReference type="EMBL" id="ESQ54350.1"/>
    </source>
</evidence>
<evidence type="ECO:0000313" key="3">
    <source>
        <dbReference type="Proteomes" id="UP000030689"/>
    </source>
</evidence>
<keyword evidence="3" id="KW-1185">Reference proteome</keyword>
<reference evidence="2 3" key="1">
    <citation type="journal article" date="2013" name="Front. Plant Sci.">
        <title>The Reference Genome of the Halophytic Plant Eutrema salsugineum.</title>
        <authorList>
            <person name="Yang R."/>
            <person name="Jarvis D.E."/>
            <person name="Chen H."/>
            <person name="Beilstein M.A."/>
            <person name="Grimwood J."/>
            <person name="Jenkins J."/>
            <person name="Shu S."/>
            <person name="Prochnik S."/>
            <person name="Xin M."/>
            <person name="Ma C."/>
            <person name="Schmutz J."/>
            <person name="Wing R.A."/>
            <person name="Mitchell-Olds T."/>
            <person name="Schumaker K.S."/>
            <person name="Wang X."/>
        </authorList>
    </citation>
    <scope>NUCLEOTIDE SEQUENCE [LARGE SCALE GENOMIC DNA]</scope>
</reference>
<gene>
    <name evidence="2" type="ORF">EUTSA_v10027377mg</name>
</gene>